<protein>
    <submittedName>
        <fullName evidence="11">Nicotinamide mononucleotide transporter</fullName>
    </submittedName>
    <submittedName>
        <fullName evidence="10">Putative membrane transporter</fullName>
    </submittedName>
</protein>
<keyword evidence="5 8" id="KW-0812">Transmembrane</keyword>
<dbReference type="RefSeq" id="WP_066883766.1">
    <property type="nucleotide sequence ID" value="NZ_JYIJ01000019.1"/>
</dbReference>
<dbReference type="OrthoDB" id="9791248at2"/>
<proteinExistence type="inferred from homology"/>
<gene>
    <name evidence="10" type="ORF">LI90_470</name>
    <name evidence="9" type="ORF">TH66_18115</name>
    <name evidence="11" type="ORF">TR74_10355</name>
</gene>
<reference evidence="11 14" key="2">
    <citation type="submission" date="2015-02" db="EMBL/GenBank/DDBJ databases">
        <title>Physiological reanalysis, assessment of diazotrophy, and genome sequences of multiple isolates of Streptomyces thermoautotrophicus.</title>
        <authorList>
            <person name="MacKellar D.C."/>
            <person name="Lieber L."/>
            <person name="Norman J."/>
            <person name="Bolger A."/>
            <person name="Tobin C."/>
            <person name="Murray J.W."/>
            <person name="Prell J."/>
        </authorList>
    </citation>
    <scope>NUCLEOTIDE SEQUENCE [LARGE SCALE GENOMIC DNA]</scope>
    <source>
        <strain evidence="11 14">UBT1</strain>
    </source>
</reference>
<feature type="transmembrane region" description="Helical" evidence="8">
    <location>
        <begin position="105"/>
        <end position="123"/>
    </location>
</feature>
<evidence type="ECO:0000256" key="5">
    <source>
        <dbReference type="ARBA" id="ARBA00022692"/>
    </source>
</evidence>
<feature type="transmembrane region" description="Helical" evidence="8">
    <location>
        <begin position="42"/>
        <end position="60"/>
    </location>
</feature>
<dbReference type="InterPro" id="IPR006419">
    <property type="entry name" value="NMN_transpt_PnuC"/>
</dbReference>
<dbReference type="EMBL" id="LAXD01000001">
    <property type="protein sequence ID" value="KWW98841.1"/>
    <property type="molecule type" value="Genomic_DNA"/>
</dbReference>
<keyword evidence="7 8" id="KW-0472">Membrane</keyword>
<reference evidence="10" key="4">
    <citation type="submission" date="2015-04" db="EMBL/GenBank/DDBJ databases">
        <title>Physiological reanalysis, assessment of diazotrophy, and genome sequences of multiple isolates of Streptomyces thermoautotrophicus.</title>
        <authorList>
            <person name="MacKellar D.C."/>
            <person name="Lieber L."/>
            <person name="Norman J."/>
            <person name="Bolger A."/>
            <person name="Tobin C."/>
            <person name="Murray J.W."/>
            <person name="Woodward J."/>
            <person name="Friesen M."/>
            <person name="Prell J."/>
        </authorList>
    </citation>
    <scope>NUCLEOTIDE SEQUENCE [LARGE SCALE GENOMIC DNA]</scope>
    <source>
        <strain evidence="10">H1</strain>
    </source>
</reference>
<accession>A0A132NGS2</accession>
<organism evidence="11 13">
    <name type="scientific">Carbonactinospora thermoautotrophica</name>
    <dbReference type="NCBI Taxonomy" id="1469144"/>
    <lineage>
        <taxon>Bacteria</taxon>
        <taxon>Bacillati</taxon>
        <taxon>Actinomycetota</taxon>
        <taxon>Actinomycetes</taxon>
        <taxon>Kitasatosporales</taxon>
        <taxon>Carbonactinosporaceae</taxon>
        <taxon>Carbonactinospora</taxon>
    </lineage>
</organism>
<feature type="transmembrane region" description="Helical" evidence="8">
    <location>
        <begin position="180"/>
        <end position="198"/>
    </location>
</feature>
<keyword evidence="6 8" id="KW-1133">Transmembrane helix</keyword>
<feature type="transmembrane region" description="Helical" evidence="8">
    <location>
        <begin position="69"/>
        <end position="85"/>
    </location>
</feature>
<evidence type="ECO:0000313" key="12">
    <source>
        <dbReference type="Proteomes" id="UP000070188"/>
    </source>
</evidence>
<evidence type="ECO:0000313" key="11">
    <source>
        <dbReference type="EMBL" id="KWX09311.1"/>
    </source>
</evidence>
<evidence type="ECO:0000256" key="7">
    <source>
        <dbReference type="ARBA" id="ARBA00023136"/>
    </source>
</evidence>
<name>A0A132NGS2_9ACTN</name>
<dbReference type="PANTHER" id="PTHR36122:SF2">
    <property type="entry name" value="NICOTINAMIDE RIBOSIDE TRANSPORTER PNUC"/>
    <property type="match status" value="1"/>
</dbReference>
<evidence type="ECO:0000256" key="2">
    <source>
        <dbReference type="ARBA" id="ARBA00006669"/>
    </source>
</evidence>
<dbReference type="NCBIfam" id="TIGR01528">
    <property type="entry name" value="NMN_trans_PnuC"/>
    <property type="match status" value="1"/>
</dbReference>
<dbReference type="GO" id="GO:0034257">
    <property type="term" value="F:nicotinamide riboside transmembrane transporter activity"/>
    <property type="evidence" value="ECO:0007669"/>
    <property type="project" value="InterPro"/>
</dbReference>
<dbReference type="Proteomes" id="UP000070598">
    <property type="component" value="Unassembled WGS sequence"/>
</dbReference>
<evidence type="ECO:0000256" key="1">
    <source>
        <dbReference type="ARBA" id="ARBA00004651"/>
    </source>
</evidence>
<dbReference type="Proteomes" id="UP000070659">
    <property type="component" value="Unassembled WGS sequence"/>
</dbReference>
<sequence length="215" mass="24193">MGLADLLNATLLTVAGTPVTWVEFLGFASGVGNVWLVARQNIWNWPIGILNVSLYLLIFADSGLYADSALQLVYLALAVYGWWAWLHGGTNRTPLPVSRTTRRTWLWLLPAGVMVTAGLTLLLDRATDSNVPFWDALTTTLSLMATYGQTRKLLESWWLWIIADLVYVPLYLYKDLWLTAVLYVIFLSLCVLGLRNWSRDLSLAVRMRLTEAGAR</sequence>
<evidence type="ECO:0000256" key="3">
    <source>
        <dbReference type="ARBA" id="ARBA00022448"/>
    </source>
</evidence>
<evidence type="ECO:0000256" key="6">
    <source>
        <dbReference type="ARBA" id="ARBA00022989"/>
    </source>
</evidence>
<dbReference type="GO" id="GO:0005886">
    <property type="term" value="C:plasma membrane"/>
    <property type="evidence" value="ECO:0007669"/>
    <property type="project" value="UniProtKB-SubCell"/>
</dbReference>
<evidence type="ECO:0000313" key="14">
    <source>
        <dbReference type="Proteomes" id="UP000070659"/>
    </source>
</evidence>
<dbReference type="PATRIC" id="fig|1469144.10.peg.565"/>
<comment type="subcellular location">
    <subcellularLocation>
        <location evidence="1">Cell membrane</location>
        <topology evidence="1">Multi-pass membrane protein</topology>
    </subcellularLocation>
</comment>
<dbReference type="EMBL" id="JYIK01000843">
    <property type="protein sequence ID" value="KWX09311.1"/>
    <property type="molecule type" value="Genomic_DNA"/>
</dbReference>
<evidence type="ECO:0000256" key="8">
    <source>
        <dbReference type="SAM" id="Phobius"/>
    </source>
</evidence>
<dbReference type="STRING" id="1469144.LI90_470"/>
<keyword evidence="12" id="KW-1185">Reference proteome</keyword>
<keyword evidence="4" id="KW-1003">Cell membrane</keyword>
<dbReference type="Pfam" id="PF04973">
    <property type="entry name" value="NMN_transporter"/>
    <property type="match status" value="1"/>
</dbReference>
<comment type="similarity">
    <text evidence="2">Belongs to the nicotinamide ribonucleoside (NR) uptake permease (TC 4.B.1) family.</text>
</comment>
<evidence type="ECO:0000256" key="4">
    <source>
        <dbReference type="ARBA" id="ARBA00022475"/>
    </source>
</evidence>
<dbReference type="Proteomes" id="UP000070188">
    <property type="component" value="Unassembled WGS sequence"/>
</dbReference>
<comment type="caution">
    <text evidence="11">The sequence shown here is derived from an EMBL/GenBank/DDBJ whole genome shotgun (WGS) entry which is preliminary data.</text>
</comment>
<reference evidence="13" key="1">
    <citation type="submission" date="2015-02" db="EMBL/GenBank/DDBJ databases">
        <title>Physiological reanalysis, assessment of diazotrophy, and genome sequences of multiple isolates of Streptomyces thermoautotrophicus.</title>
        <authorList>
            <person name="MacKellar D.C."/>
            <person name="Lieber L."/>
            <person name="Norman J."/>
            <person name="Bolger A."/>
            <person name="Tobin C."/>
            <person name="Murray J.W."/>
            <person name="Friesen M."/>
            <person name="Prell J."/>
        </authorList>
    </citation>
    <scope>NUCLEOTIDE SEQUENCE [LARGE SCALE GENOMIC DNA]</scope>
    <source>
        <strain evidence="13">UBT1</strain>
    </source>
</reference>
<dbReference type="PANTHER" id="PTHR36122">
    <property type="entry name" value="NICOTINAMIDE RIBOSIDE TRANSPORTER PNUC"/>
    <property type="match status" value="1"/>
</dbReference>
<reference evidence="12" key="3">
    <citation type="submission" date="2015-04" db="EMBL/GenBank/DDBJ databases">
        <title>Physiological reanalysis, assessment of diazotrophy, and genome sequences of multiple isolates of Streptomyces thermoautotrophicus.</title>
        <authorList>
            <person name="MacKellar D.C."/>
            <person name="Lieber L."/>
            <person name="Norman J."/>
            <person name="Bolger A."/>
            <person name="Tobin C."/>
            <person name="Murray J.W."/>
            <person name="Chang R."/>
            <person name="Ford T."/>
            <person name="Nguyen P.Q."/>
            <person name="Woodward J."/>
            <person name="Permingeat H."/>
            <person name="Joshi N.S."/>
            <person name="Silver P.A."/>
            <person name="Usadel B."/>
            <person name="Rutherford A.W."/>
            <person name="Friesen M."/>
            <person name="Prell J."/>
        </authorList>
    </citation>
    <scope>NUCLEOTIDE SEQUENCE [LARGE SCALE GENOMIC DNA]</scope>
    <source>
        <strain evidence="12">H1</strain>
    </source>
</reference>
<evidence type="ECO:0000313" key="13">
    <source>
        <dbReference type="Proteomes" id="UP000070598"/>
    </source>
</evidence>
<keyword evidence="3" id="KW-0813">Transport</keyword>
<dbReference type="AlphaFoldDB" id="A0A132NGS2"/>
<dbReference type="EMBL" id="JYIJ01000019">
    <property type="protein sequence ID" value="KWW97528.1"/>
    <property type="molecule type" value="Genomic_DNA"/>
</dbReference>
<evidence type="ECO:0000313" key="10">
    <source>
        <dbReference type="EMBL" id="KWW98841.1"/>
    </source>
</evidence>
<evidence type="ECO:0000313" key="9">
    <source>
        <dbReference type="EMBL" id="KWW97528.1"/>
    </source>
</evidence>